<feature type="domain" description="Glycosyl transferase family 1" evidence="1">
    <location>
        <begin position="189"/>
        <end position="348"/>
    </location>
</feature>
<feature type="domain" description="Glycosyltransferase subfamily 4-like N-terminal" evidence="2">
    <location>
        <begin position="7"/>
        <end position="150"/>
    </location>
</feature>
<dbReference type="InterPro" id="IPR001296">
    <property type="entry name" value="Glyco_trans_1"/>
</dbReference>
<sequence length="395" mass="44669">METDRKRIAFVATVFGHLEAFHIPYMTLLKNKGYEVHAFGAVDHGYPGISNRFKSFPISFNKNPFHKDNWEAYMDLVSYFKENEYSMVHFHTPIASIVGRLAARKAKIPSVVYTAHGFHFHGGAPLLNWLLYYPAERIMARYTDYLITINKEDYLRAKRFKVRKEIIYLPGIGVDTSAFDSKISQEDSQSLRKSLGMQNGDFIVTCIAELNSNKNQEQLIRAVHILVSRYPHLKCLFIGQGNKAEYYKDQVATLQLNDHIQFLGFRRDIPELLAISQVVALVSKREGLPKALLEGMSAGKALFGTDIRGISDLITDGKNGFLVEVSNIPQSVEVLESMLQDPQRIDEMGLQSKCLVSKYDLSVVISEMNDIYEKALSKNVIGYITANGEPAELSK</sequence>
<reference evidence="4 5" key="1">
    <citation type="submission" date="2018-01" db="EMBL/GenBank/DDBJ databases">
        <title>The whole genome sequencing and assembly of Paenibacillus chitinolyticus KCCM 41400 strain.</title>
        <authorList>
            <person name="Kim J.-Y."/>
            <person name="Park M.-K."/>
            <person name="Lee Y.-J."/>
            <person name="Yi H."/>
            <person name="Bahn Y.-S."/>
            <person name="Kim J.F."/>
            <person name="Lee D.-W."/>
        </authorList>
    </citation>
    <scope>NUCLEOTIDE SEQUENCE [LARGE SCALE GENOMIC DNA]</scope>
    <source>
        <strain evidence="4 5">KCCM 41400</strain>
    </source>
</reference>
<evidence type="ECO:0000313" key="4">
    <source>
        <dbReference type="EMBL" id="QAV17156.1"/>
    </source>
</evidence>
<dbReference type="KEGG" id="pchi:PC41400_05560"/>
<evidence type="ECO:0000313" key="6">
    <source>
        <dbReference type="Proteomes" id="UP001527202"/>
    </source>
</evidence>
<dbReference type="RefSeq" id="WP_042229850.1">
    <property type="nucleotide sequence ID" value="NZ_CP026520.1"/>
</dbReference>
<dbReference type="InterPro" id="IPR028098">
    <property type="entry name" value="Glyco_trans_4-like_N"/>
</dbReference>
<dbReference type="SUPFAM" id="SSF53756">
    <property type="entry name" value="UDP-Glycosyltransferase/glycogen phosphorylase"/>
    <property type="match status" value="1"/>
</dbReference>
<evidence type="ECO:0000259" key="1">
    <source>
        <dbReference type="Pfam" id="PF00534"/>
    </source>
</evidence>
<protein>
    <submittedName>
        <fullName evidence="4">Glycosyltransferase family 1 protein</fullName>
    </submittedName>
    <submittedName>
        <fullName evidence="3">Glycosyltransferase family 4 protein</fullName>
    </submittedName>
</protein>
<dbReference type="GeneID" id="95374282"/>
<accession>A0A410WRU4</accession>
<dbReference type="PANTHER" id="PTHR12526">
    <property type="entry name" value="GLYCOSYLTRANSFERASE"/>
    <property type="match status" value="1"/>
</dbReference>
<dbReference type="CDD" id="cd03808">
    <property type="entry name" value="GT4_CapM-like"/>
    <property type="match status" value="1"/>
</dbReference>
<dbReference type="Pfam" id="PF00534">
    <property type="entry name" value="Glycos_transf_1"/>
    <property type="match status" value="1"/>
</dbReference>
<dbReference type="GO" id="GO:0016757">
    <property type="term" value="F:glycosyltransferase activity"/>
    <property type="evidence" value="ECO:0007669"/>
    <property type="project" value="InterPro"/>
</dbReference>
<dbReference type="EMBL" id="CP026520">
    <property type="protein sequence ID" value="QAV17156.1"/>
    <property type="molecule type" value="Genomic_DNA"/>
</dbReference>
<dbReference type="AlphaFoldDB" id="A0A410WRU4"/>
<keyword evidence="6" id="KW-1185">Reference proteome</keyword>
<dbReference type="Pfam" id="PF13477">
    <property type="entry name" value="Glyco_trans_4_2"/>
    <property type="match status" value="1"/>
</dbReference>
<dbReference type="PANTHER" id="PTHR12526:SF630">
    <property type="entry name" value="GLYCOSYLTRANSFERASE"/>
    <property type="match status" value="1"/>
</dbReference>
<dbReference type="Gene3D" id="3.40.50.2000">
    <property type="entry name" value="Glycogen Phosphorylase B"/>
    <property type="match status" value="2"/>
</dbReference>
<dbReference type="OrthoDB" id="9806653at2"/>
<evidence type="ECO:0000313" key="5">
    <source>
        <dbReference type="Proteomes" id="UP000288943"/>
    </source>
</evidence>
<organism evidence="4 5">
    <name type="scientific">Paenibacillus chitinolyticus</name>
    <dbReference type="NCBI Taxonomy" id="79263"/>
    <lineage>
        <taxon>Bacteria</taxon>
        <taxon>Bacillati</taxon>
        <taxon>Bacillota</taxon>
        <taxon>Bacilli</taxon>
        <taxon>Bacillales</taxon>
        <taxon>Paenibacillaceae</taxon>
        <taxon>Paenibacillus</taxon>
    </lineage>
</organism>
<evidence type="ECO:0000259" key="2">
    <source>
        <dbReference type="Pfam" id="PF13477"/>
    </source>
</evidence>
<dbReference type="Proteomes" id="UP001527202">
    <property type="component" value="Unassembled WGS sequence"/>
</dbReference>
<dbReference type="Proteomes" id="UP000288943">
    <property type="component" value="Chromosome"/>
</dbReference>
<proteinExistence type="predicted"/>
<reference evidence="3 6" key="2">
    <citation type="submission" date="2022-05" db="EMBL/GenBank/DDBJ databases">
        <title>Genome Sequencing of Bee-Associated Microbes.</title>
        <authorList>
            <person name="Dunlap C."/>
        </authorList>
    </citation>
    <scope>NUCLEOTIDE SEQUENCE [LARGE SCALE GENOMIC DNA]</scope>
    <source>
        <strain evidence="3 6">NRRL B-23120</strain>
    </source>
</reference>
<name>A0A410WRU4_9BACL</name>
<gene>
    <name evidence="3" type="ORF">M5X16_06330</name>
    <name evidence="4" type="ORF">PC41400_05560</name>
</gene>
<keyword evidence="4" id="KW-0808">Transferase</keyword>
<evidence type="ECO:0000313" key="3">
    <source>
        <dbReference type="EMBL" id="MCY9595379.1"/>
    </source>
</evidence>
<dbReference type="EMBL" id="JAMDMJ010000008">
    <property type="protein sequence ID" value="MCY9595379.1"/>
    <property type="molecule type" value="Genomic_DNA"/>
</dbReference>